<evidence type="ECO:0000256" key="1">
    <source>
        <dbReference type="SAM" id="SignalP"/>
    </source>
</evidence>
<dbReference type="Proteomes" id="UP000077381">
    <property type="component" value="Unassembled WGS sequence"/>
</dbReference>
<sequence>MIRRRLLSVGAALGIAGFVGLAGATPAAAAASTPEAVCGSGYSVLESRTLGVDRSTGKPAARVSLLYNASSGYNCVVTMHINGYVGLGATTEAGILVAGGTWKRDKGDYSYYAGPVYAYAPNKCVKYTGGIEYTYSGVYWDSYTSDFGHCG</sequence>
<accession>A0A177HUA8</accession>
<gene>
    <name evidence="2" type="primary">sapA</name>
    <name evidence="2" type="ORF">STSP_24240</name>
</gene>
<dbReference type="AlphaFoldDB" id="A0A177HUA8"/>
<evidence type="ECO:0000313" key="3">
    <source>
        <dbReference type="Proteomes" id="UP000077381"/>
    </source>
</evidence>
<keyword evidence="1" id="KW-0732">Signal</keyword>
<dbReference type="RefSeq" id="WP_198547323.1">
    <property type="nucleotide sequence ID" value="NZ_LOHS01000069.1"/>
</dbReference>
<organism evidence="2 3">
    <name type="scientific">Streptomyces jeddahensis</name>
    <dbReference type="NCBI Taxonomy" id="1716141"/>
    <lineage>
        <taxon>Bacteria</taxon>
        <taxon>Bacillati</taxon>
        <taxon>Actinomycetota</taxon>
        <taxon>Actinomycetes</taxon>
        <taxon>Kitasatosporales</taxon>
        <taxon>Streptomycetaceae</taxon>
        <taxon>Streptomyces</taxon>
    </lineage>
</organism>
<evidence type="ECO:0000313" key="2">
    <source>
        <dbReference type="EMBL" id="OAH14179.1"/>
    </source>
</evidence>
<dbReference type="STRING" id="1716141.STSP_24240"/>
<comment type="caution">
    <text evidence="2">The sequence shown here is derived from an EMBL/GenBank/DDBJ whole genome shotgun (WGS) entry which is preliminary data.</text>
</comment>
<name>A0A177HUA8_9ACTN</name>
<reference evidence="2 3" key="1">
    <citation type="submission" date="2015-12" db="EMBL/GenBank/DDBJ databases">
        <title>Genome sequence of Streptomyces sp. G25.</title>
        <authorList>
            <person name="Poehlein A."/>
            <person name="Roettig A."/>
            <person name="Hiessl S."/>
            <person name="Hauschild P."/>
            <person name="Schauer J."/>
            <person name="Madkour M.H."/>
            <person name="Al-Ansari A.M."/>
            <person name="Almakishah N.H."/>
            <person name="Steinbuechel A."/>
            <person name="Daniel R."/>
        </authorList>
    </citation>
    <scope>NUCLEOTIDE SEQUENCE [LARGE SCALE GENOMIC DNA]</scope>
    <source>
        <strain evidence="3">G25(2015)</strain>
    </source>
</reference>
<dbReference type="InterPro" id="IPR006311">
    <property type="entry name" value="TAT_signal"/>
</dbReference>
<protein>
    <submittedName>
        <fullName evidence="2">Spore-associated protein A</fullName>
    </submittedName>
</protein>
<dbReference type="PROSITE" id="PS51318">
    <property type="entry name" value="TAT"/>
    <property type="match status" value="1"/>
</dbReference>
<proteinExistence type="predicted"/>
<dbReference type="PATRIC" id="fig|1716141.3.peg.2560"/>
<feature type="signal peptide" evidence="1">
    <location>
        <begin position="1"/>
        <end position="24"/>
    </location>
</feature>
<dbReference type="EMBL" id="LOHS01000069">
    <property type="protein sequence ID" value="OAH14179.1"/>
    <property type="molecule type" value="Genomic_DNA"/>
</dbReference>
<keyword evidence="3" id="KW-1185">Reference proteome</keyword>
<feature type="chain" id="PRO_5038425638" evidence="1">
    <location>
        <begin position="25"/>
        <end position="151"/>
    </location>
</feature>